<dbReference type="PRINTS" id="PR00455">
    <property type="entry name" value="HTHTETR"/>
</dbReference>
<dbReference type="Pfam" id="PF00440">
    <property type="entry name" value="TetR_N"/>
    <property type="match status" value="1"/>
</dbReference>
<dbReference type="EMBL" id="LJGZ01000096">
    <property type="protein sequence ID" value="OEV17741.1"/>
    <property type="molecule type" value="Genomic_DNA"/>
</dbReference>
<keyword evidence="1" id="KW-0805">Transcription regulation</keyword>
<comment type="caution">
    <text evidence="6">The sequence shown here is derived from an EMBL/GenBank/DDBJ whole genome shotgun (WGS) entry which is preliminary data.</text>
</comment>
<gene>
    <name evidence="6" type="ORF">AN221_25815</name>
</gene>
<name>A0A1E7LNJ3_9ACTN</name>
<dbReference type="NCBIfam" id="NF041196">
    <property type="entry name" value="ScbR_bind_reg"/>
    <property type="match status" value="1"/>
</dbReference>
<dbReference type="OrthoDB" id="3237195at2"/>
<evidence type="ECO:0000256" key="2">
    <source>
        <dbReference type="ARBA" id="ARBA00023125"/>
    </source>
</evidence>
<dbReference type="GeneID" id="97338797"/>
<dbReference type="Proteomes" id="UP000175971">
    <property type="component" value="Unassembled WGS sequence"/>
</dbReference>
<protein>
    <submittedName>
        <fullName evidence="6">TetR family transcriptional regulator</fullName>
    </submittedName>
</protein>
<dbReference type="InterPro" id="IPR001647">
    <property type="entry name" value="HTH_TetR"/>
</dbReference>
<feature type="DNA-binding region" description="H-T-H motif" evidence="4">
    <location>
        <begin position="31"/>
        <end position="50"/>
    </location>
</feature>
<dbReference type="InterPro" id="IPR009057">
    <property type="entry name" value="Homeodomain-like_sf"/>
</dbReference>
<evidence type="ECO:0000256" key="1">
    <source>
        <dbReference type="ARBA" id="ARBA00023015"/>
    </source>
</evidence>
<evidence type="ECO:0000256" key="3">
    <source>
        <dbReference type="ARBA" id="ARBA00023163"/>
    </source>
</evidence>
<sequence>MTKQVRAARTRQALIRSAAIVFEQHGYAQARLALISSGAGVSTGALHFHFENKAAVAQAVVAEASHGLLAVSSSIRRRTDTALQTLVDTSHALVDLLARDPVTRAGFRLSCDGVRGDEPGLPAQWQRCVGELLDEAAAAGTLAEDVSRTDATAATVAATTGFEVLGRYESEWLSAPTPTGFWRLLLPRLATPETLPLLDPSGTAAAAEAVATGPDGHRTSGVGAAAPI</sequence>
<dbReference type="Gene3D" id="1.10.357.10">
    <property type="entry name" value="Tetracycline Repressor, domain 2"/>
    <property type="match status" value="1"/>
</dbReference>
<dbReference type="PROSITE" id="PS50977">
    <property type="entry name" value="HTH_TETR_2"/>
    <property type="match status" value="1"/>
</dbReference>
<dbReference type="InterPro" id="IPR036271">
    <property type="entry name" value="Tet_transcr_reg_TetR-rel_C_sf"/>
</dbReference>
<dbReference type="GO" id="GO:0003700">
    <property type="term" value="F:DNA-binding transcription factor activity"/>
    <property type="evidence" value="ECO:0007669"/>
    <property type="project" value="TreeGrafter"/>
</dbReference>
<dbReference type="AlphaFoldDB" id="A0A1E7LNJ3"/>
<accession>A0A1E7LNJ3</accession>
<dbReference type="PANTHER" id="PTHR30055:SF234">
    <property type="entry name" value="HTH-TYPE TRANSCRIPTIONAL REGULATOR BETI"/>
    <property type="match status" value="1"/>
</dbReference>
<keyword evidence="7" id="KW-1185">Reference proteome</keyword>
<dbReference type="RefSeq" id="WP_053562530.1">
    <property type="nucleotide sequence ID" value="NZ_LJGZ01000096.1"/>
</dbReference>
<reference evidence="6 7" key="1">
    <citation type="journal article" date="2016" name="Front. Microbiol.">
        <title>Comparative Genomics Analysis of Streptomyces Species Reveals Their Adaptation to the Marine Environment and Their Diversity at the Genomic Level.</title>
        <authorList>
            <person name="Tian X."/>
            <person name="Zhang Z."/>
            <person name="Yang T."/>
            <person name="Chen M."/>
            <person name="Li J."/>
            <person name="Chen F."/>
            <person name="Yang J."/>
            <person name="Li W."/>
            <person name="Zhang B."/>
            <person name="Zhang Z."/>
            <person name="Wu J."/>
            <person name="Zhang C."/>
            <person name="Long L."/>
            <person name="Xiao J."/>
        </authorList>
    </citation>
    <scope>NUCLEOTIDE SEQUENCE [LARGE SCALE GENOMIC DNA]</scope>
    <source>
        <strain evidence="6 7">SCSIO M10372</strain>
    </source>
</reference>
<evidence type="ECO:0000256" key="4">
    <source>
        <dbReference type="PROSITE-ProRule" id="PRU00335"/>
    </source>
</evidence>
<evidence type="ECO:0000313" key="7">
    <source>
        <dbReference type="Proteomes" id="UP000175971"/>
    </source>
</evidence>
<feature type="domain" description="HTH tetR-type" evidence="5">
    <location>
        <begin position="8"/>
        <end position="68"/>
    </location>
</feature>
<proteinExistence type="predicted"/>
<evidence type="ECO:0000259" key="5">
    <source>
        <dbReference type="PROSITE" id="PS50977"/>
    </source>
</evidence>
<organism evidence="6 7">
    <name type="scientific">Streptomyces nanshensis</name>
    <dbReference type="NCBI Taxonomy" id="518642"/>
    <lineage>
        <taxon>Bacteria</taxon>
        <taxon>Bacillati</taxon>
        <taxon>Actinomycetota</taxon>
        <taxon>Actinomycetes</taxon>
        <taxon>Kitasatosporales</taxon>
        <taxon>Streptomycetaceae</taxon>
        <taxon>Streptomyces</taxon>
    </lineage>
</organism>
<keyword evidence="3" id="KW-0804">Transcription</keyword>
<dbReference type="SUPFAM" id="SSF46689">
    <property type="entry name" value="Homeodomain-like"/>
    <property type="match status" value="1"/>
</dbReference>
<dbReference type="SUPFAM" id="SSF48498">
    <property type="entry name" value="Tetracyclin repressor-like, C-terminal domain"/>
    <property type="match status" value="1"/>
</dbReference>
<dbReference type="GO" id="GO:0000976">
    <property type="term" value="F:transcription cis-regulatory region binding"/>
    <property type="evidence" value="ECO:0007669"/>
    <property type="project" value="TreeGrafter"/>
</dbReference>
<dbReference type="InterPro" id="IPR050109">
    <property type="entry name" value="HTH-type_TetR-like_transc_reg"/>
</dbReference>
<keyword evidence="2 4" id="KW-0238">DNA-binding</keyword>
<evidence type="ECO:0000313" key="6">
    <source>
        <dbReference type="EMBL" id="OEV17741.1"/>
    </source>
</evidence>
<dbReference type="PATRIC" id="fig|518642.7.peg.1457"/>
<dbReference type="PANTHER" id="PTHR30055">
    <property type="entry name" value="HTH-TYPE TRANSCRIPTIONAL REGULATOR RUTR"/>
    <property type="match status" value="1"/>
</dbReference>
<dbReference type="InterPro" id="IPR047923">
    <property type="entry name" value="ArpA-like"/>
</dbReference>